<evidence type="ECO:0000313" key="2">
    <source>
        <dbReference type="EMBL" id="MBP2241568.1"/>
    </source>
</evidence>
<gene>
    <name evidence="2" type="ORF">J2Z40_002131</name>
</gene>
<proteinExistence type="predicted"/>
<keyword evidence="3" id="KW-1185">Reference proteome</keyword>
<organism evidence="2 3">
    <name type="scientific">Cytobacillus eiseniae</name>
    <dbReference type="NCBI Taxonomy" id="762947"/>
    <lineage>
        <taxon>Bacteria</taxon>
        <taxon>Bacillati</taxon>
        <taxon>Bacillota</taxon>
        <taxon>Bacilli</taxon>
        <taxon>Bacillales</taxon>
        <taxon>Bacillaceae</taxon>
        <taxon>Cytobacillus</taxon>
    </lineage>
</organism>
<accession>A0ABS4RFP1</accession>
<feature type="signal peptide" evidence="1">
    <location>
        <begin position="1"/>
        <end position="19"/>
    </location>
</feature>
<protein>
    <recommendedName>
        <fullName evidence="4">Lipoprotein</fullName>
    </recommendedName>
</protein>
<evidence type="ECO:0000256" key="1">
    <source>
        <dbReference type="SAM" id="SignalP"/>
    </source>
</evidence>
<evidence type="ECO:0000313" key="3">
    <source>
        <dbReference type="Proteomes" id="UP001519293"/>
    </source>
</evidence>
<reference evidence="2 3" key="1">
    <citation type="submission" date="2021-03" db="EMBL/GenBank/DDBJ databases">
        <title>Genomic Encyclopedia of Type Strains, Phase IV (KMG-IV): sequencing the most valuable type-strain genomes for metagenomic binning, comparative biology and taxonomic classification.</title>
        <authorList>
            <person name="Goeker M."/>
        </authorList>
    </citation>
    <scope>NUCLEOTIDE SEQUENCE [LARGE SCALE GENOMIC DNA]</scope>
    <source>
        <strain evidence="2 3">DSM 26675</strain>
    </source>
</reference>
<sequence>MKRIIGIVSILALTFIVTACNSNNSENTFEDKKSTHMKELEGAYVSHGSGSLPELNIKELYNSSYIIEGIVKEVSDSEYTEEDGIEMNYTNVVIEVSETLKGNPKDEIVIRRYGGMTELEDGRIFQYFTESPHYTEGEQVLLFLTSLEEKSKVPTGFNADQYFRTVAHGKWESNNGKYVHYIEKDKELSVEEVKNKIK</sequence>
<dbReference type="PROSITE" id="PS51257">
    <property type="entry name" value="PROKAR_LIPOPROTEIN"/>
    <property type="match status" value="1"/>
</dbReference>
<dbReference type="Proteomes" id="UP001519293">
    <property type="component" value="Unassembled WGS sequence"/>
</dbReference>
<dbReference type="EMBL" id="JAGIKZ010000010">
    <property type="protein sequence ID" value="MBP2241568.1"/>
    <property type="molecule type" value="Genomic_DNA"/>
</dbReference>
<name>A0ABS4RFP1_9BACI</name>
<feature type="chain" id="PRO_5045402951" description="Lipoprotein" evidence="1">
    <location>
        <begin position="20"/>
        <end position="198"/>
    </location>
</feature>
<evidence type="ECO:0008006" key="4">
    <source>
        <dbReference type="Google" id="ProtNLM"/>
    </source>
</evidence>
<dbReference type="RefSeq" id="WP_066399945.1">
    <property type="nucleotide sequence ID" value="NZ_JAGIKZ010000010.1"/>
</dbReference>
<keyword evidence="1" id="KW-0732">Signal</keyword>
<comment type="caution">
    <text evidence="2">The sequence shown here is derived from an EMBL/GenBank/DDBJ whole genome shotgun (WGS) entry which is preliminary data.</text>
</comment>